<gene>
    <name evidence="3" type="ORF">J5N97_001402</name>
</gene>
<dbReference type="SUPFAM" id="SSF52540">
    <property type="entry name" value="P-loop containing nucleoside triphosphate hydrolases"/>
    <property type="match status" value="1"/>
</dbReference>
<organism evidence="3 4">
    <name type="scientific">Dioscorea zingiberensis</name>
    <dbReference type="NCBI Taxonomy" id="325984"/>
    <lineage>
        <taxon>Eukaryota</taxon>
        <taxon>Viridiplantae</taxon>
        <taxon>Streptophyta</taxon>
        <taxon>Embryophyta</taxon>
        <taxon>Tracheophyta</taxon>
        <taxon>Spermatophyta</taxon>
        <taxon>Magnoliopsida</taxon>
        <taxon>Liliopsida</taxon>
        <taxon>Dioscoreales</taxon>
        <taxon>Dioscoreaceae</taxon>
        <taxon>Dioscorea</taxon>
    </lineage>
</organism>
<dbReference type="InterPro" id="IPR001650">
    <property type="entry name" value="Helicase_C-like"/>
</dbReference>
<dbReference type="AlphaFoldDB" id="A0A9D5H2D7"/>
<sequence length="167" mass="18716">MVCELDLIFNFHKEYVILDEILFAGELQESNKKTVARLIATQKVSEIFTSPDEKNKKLSLFVLIINVSVEPGRGWKVVSVHGDNSQHDRTKAMSLFKDGKCHLMIVIDVASRGLDILGAEVVSNYSFPLTAEDYIHRIGRTGRAGKKRVAHTFFTLENKALAQLLGN</sequence>
<dbReference type="Gene3D" id="3.30.450.60">
    <property type="match status" value="1"/>
</dbReference>
<evidence type="ECO:0000313" key="4">
    <source>
        <dbReference type="Proteomes" id="UP001085076"/>
    </source>
</evidence>
<dbReference type="GO" id="GO:0003723">
    <property type="term" value="F:RNA binding"/>
    <property type="evidence" value="ECO:0007669"/>
    <property type="project" value="UniProtKB-KW"/>
</dbReference>
<proteinExistence type="predicted"/>
<reference evidence="3 4" key="1">
    <citation type="journal article" date="2022" name="Hortic Res">
        <title>The genome of Dioscorea zingiberensis sheds light on the biosynthesis, origin and evolution of the medicinally important diosgenin saponins.</title>
        <authorList>
            <person name="Li Y."/>
            <person name="Tan C."/>
            <person name="Li Z."/>
            <person name="Guo J."/>
            <person name="Li S."/>
            <person name="Chen X."/>
            <person name="Wang C."/>
            <person name="Dai X."/>
            <person name="Yang H."/>
            <person name="Song W."/>
            <person name="Hou L."/>
            <person name="Xu J."/>
            <person name="Tong Z."/>
            <person name="Xu A."/>
            <person name="Yuan X."/>
            <person name="Wang W."/>
            <person name="Yang Q."/>
            <person name="Chen L."/>
            <person name="Sun Z."/>
            <person name="Wang K."/>
            <person name="Pan B."/>
            <person name="Chen J."/>
            <person name="Bao Y."/>
            <person name="Liu F."/>
            <person name="Qi X."/>
            <person name="Gang D.R."/>
            <person name="Wen J."/>
            <person name="Li J."/>
        </authorList>
    </citation>
    <scope>NUCLEOTIDE SEQUENCE [LARGE SCALE GENOMIC DNA]</scope>
    <source>
        <strain evidence="3">Dzin_1.0</strain>
    </source>
</reference>
<dbReference type="PROSITE" id="PS51194">
    <property type="entry name" value="HELICASE_CTER"/>
    <property type="match status" value="1"/>
</dbReference>
<dbReference type="Pfam" id="PF01217">
    <property type="entry name" value="Clat_adaptor_s"/>
    <property type="match status" value="1"/>
</dbReference>
<dbReference type="InterPro" id="IPR027417">
    <property type="entry name" value="P-loop_NTPase"/>
</dbReference>
<accession>A0A9D5H2D7</accession>
<comment type="caution">
    <text evidence="3">The sequence shown here is derived from an EMBL/GenBank/DDBJ whole genome shotgun (WGS) entry which is preliminary data.</text>
</comment>
<dbReference type="EMBL" id="JAGGNH010000063">
    <property type="protein sequence ID" value="KAJ0960706.1"/>
    <property type="molecule type" value="Genomic_DNA"/>
</dbReference>
<dbReference type="InterPro" id="IPR011012">
    <property type="entry name" value="Longin-like_dom_sf"/>
</dbReference>
<dbReference type="PANTHER" id="PTHR47958">
    <property type="entry name" value="ATP-DEPENDENT RNA HELICASE DBP3"/>
    <property type="match status" value="1"/>
</dbReference>
<dbReference type="SUPFAM" id="SSF64356">
    <property type="entry name" value="SNARE-like"/>
    <property type="match status" value="1"/>
</dbReference>
<evidence type="ECO:0000259" key="2">
    <source>
        <dbReference type="PROSITE" id="PS51194"/>
    </source>
</evidence>
<keyword evidence="1" id="KW-0694">RNA-binding</keyword>
<dbReference type="OrthoDB" id="196131at2759"/>
<dbReference type="Proteomes" id="UP001085076">
    <property type="component" value="Unassembled WGS sequence"/>
</dbReference>
<dbReference type="InterPro" id="IPR022775">
    <property type="entry name" value="AP_mu_sigma_su"/>
</dbReference>
<dbReference type="SMART" id="SM00490">
    <property type="entry name" value="HELICc"/>
    <property type="match status" value="1"/>
</dbReference>
<feature type="domain" description="Helicase C-terminal" evidence="2">
    <location>
        <begin position="17"/>
        <end position="167"/>
    </location>
</feature>
<dbReference type="CDD" id="cd18787">
    <property type="entry name" value="SF2_C_DEAD"/>
    <property type="match status" value="1"/>
</dbReference>
<keyword evidence="4" id="KW-1185">Reference proteome</keyword>
<protein>
    <recommendedName>
        <fullName evidence="2">Helicase C-terminal domain-containing protein</fullName>
    </recommendedName>
</protein>
<name>A0A9D5H2D7_9LILI</name>
<evidence type="ECO:0000313" key="3">
    <source>
        <dbReference type="EMBL" id="KAJ0960706.1"/>
    </source>
</evidence>
<dbReference type="Gene3D" id="3.40.50.300">
    <property type="entry name" value="P-loop containing nucleotide triphosphate hydrolases"/>
    <property type="match status" value="1"/>
</dbReference>
<evidence type="ECO:0000256" key="1">
    <source>
        <dbReference type="ARBA" id="ARBA00022884"/>
    </source>
</evidence>
<dbReference type="Pfam" id="PF00271">
    <property type="entry name" value="Helicase_C"/>
    <property type="match status" value="1"/>
</dbReference>